<evidence type="ECO:0000256" key="2">
    <source>
        <dbReference type="SAM" id="Phobius"/>
    </source>
</evidence>
<comment type="caution">
    <text evidence="3">The sequence shown here is derived from an EMBL/GenBank/DDBJ whole genome shotgun (WGS) entry which is preliminary data.</text>
</comment>
<evidence type="ECO:0000256" key="1">
    <source>
        <dbReference type="SAM" id="MobiDB-lite"/>
    </source>
</evidence>
<keyword evidence="2" id="KW-0472">Membrane</keyword>
<dbReference type="InParanoid" id="A0A218Z5A1"/>
<sequence>MAEKLHDWNENSVRNFCDVQQNGVVGGYERRPTQMLRESVRSSASSDRDDGVGSGASENDGFYEHSVSRNEEFLIRILLGILSVVFANGGPKYLLKCMKAPLKTPRSSKNLAMRLTSTTPGVRVEKQAKQAQHLES</sequence>
<feature type="region of interest" description="Disordered" evidence="1">
    <location>
        <begin position="28"/>
        <end position="63"/>
    </location>
</feature>
<dbReference type="Proteomes" id="UP000242519">
    <property type="component" value="Unassembled WGS sequence"/>
</dbReference>
<name>A0A218Z5A1_9HELO</name>
<evidence type="ECO:0000313" key="3">
    <source>
        <dbReference type="EMBL" id="OWP03239.1"/>
    </source>
</evidence>
<dbReference type="EMBL" id="MZNU01000177">
    <property type="protein sequence ID" value="OWP03239.1"/>
    <property type="molecule type" value="Genomic_DNA"/>
</dbReference>
<dbReference type="AlphaFoldDB" id="A0A218Z5A1"/>
<gene>
    <name evidence="3" type="ORF">B2J93_2971</name>
</gene>
<protein>
    <submittedName>
        <fullName evidence="3">Chlorohydrolase</fullName>
    </submittedName>
</protein>
<reference evidence="3 4" key="1">
    <citation type="submission" date="2017-04" db="EMBL/GenBank/DDBJ databases">
        <title>Draft genome sequence of Marssonina coronaria NL1: causal agent of apple blotch.</title>
        <authorList>
            <person name="Cheng Q."/>
        </authorList>
    </citation>
    <scope>NUCLEOTIDE SEQUENCE [LARGE SCALE GENOMIC DNA]</scope>
    <source>
        <strain evidence="3 4">NL1</strain>
    </source>
</reference>
<evidence type="ECO:0000313" key="4">
    <source>
        <dbReference type="Proteomes" id="UP000242519"/>
    </source>
</evidence>
<accession>A0A218Z5A1</accession>
<keyword evidence="2" id="KW-0812">Transmembrane</keyword>
<keyword evidence="2" id="KW-1133">Transmembrane helix</keyword>
<proteinExistence type="predicted"/>
<organism evidence="3 4">
    <name type="scientific">Diplocarpon coronariae</name>
    <dbReference type="NCBI Taxonomy" id="2795749"/>
    <lineage>
        <taxon>Eukaryota</taxon>
        <taxon>Fungi</taxon>
        <taxon>Dikarya</taxon>
        <taxon>Ascomycota</taxon>
        <taxon>Pezizomycotina</taxon>
        <taxon>Leotiomycetes</taxon>
        <taxon>Helotiales</taxon>
        <taxon>Drepanopezizaceae</taxon>
        <taxon>Diplocarpon</taxon>
    </lineage>
</organism>
<keyword evidence="4" id="KW-1185">Reference proteome</keyword>
<feature type="transmembrane region" description="Helical" evidence="2">
    <location>
        <begin position="73"/>
        <end position="95"/>
    </location>
</feature>